<gene>
    <name evidence="7" type="ORF">EDB92DRAFT_1832913</name>
</gene>
<organism evidence="7 8">
    <name type="scientific">Lactarius akahatsu</name>
    <dbReference type="NCBI Taxonomy" id="416441"/>
    <lineage>
        <taxon>Eukaryota</taxon>
        <taxon>Fungi</taxon>
        <taxon>Dikarya</taxon>
        <taxon>Basidiomycota</taxon>
        <taxon>Agaricomycotina</taxon>
        <taxon>Agaricomycetes</taxon>
        <taxon>Russulales</taxon>
        <taxon>Russulaceae</taxon>
        <taxon>Lactarius</taxon>
    </lineage>
</organism>
<evidence type="ECO:0000256" key="1">
    <source>
        <dbReference type="ARBA" id="ARBA00004123"/>
    </source>
</evidence>
<feature type="domain" description="HTH myb-type" evidence="6">
    <location>
        <begin position="387"/>
        <end position="440"/>
    </location>
</feature>
<dbReference type="SMART" id="SM00717">
    <property type="entry name" value="SANT"/>
    <property type="match status" value="4"/>
</dbReference>
<dbReference type="SUPFAM" id="SSF46689">
    <property type="entry name" value="Homeodomain-like"/>
    <property type="match status" value="2"/>
</dbReference>
<feature type="domain" description="Myb-like" evidence="5">
    <location>
        <begin position="439"/>
        <end position="500"/>
    </location>
</feature>
<evidence type="ECO:0000256" key="4">
    <source>
        <dbReference type="SAM" id="MobiDB-lite"/>
    </source>
</evidence>
<dbReference type="Pfam" id="PF00249">
    <property type="entry name" value="Myb_DNA-binding"/>
    <property type="match status" value="1"/>
</dbReference>
<protein>
    <submittedName>
        <fullName evidence="7">Uncharacterized protein</fullName>
    </submittedName>
</protein>
<dbReference type="InterPro" id="IPR017930">
    <property type="entry name" value="Myb_dom"/>
</dbReference>
<dbReference type="GO" id="GO:0003700">
    <property type="term" value="F:DNA-binding transcription factor activity"/>
    <property type="evidence" value="ECO:0007669"/>
    <property type="project" value="TreeGrafter"/>
</dbReference>
<evidence type="ECO:0000259" key="6">
    <source>
        <dbReference type="PROSITE" id="PS51294"/>
    </source>
</evidence>
<comment type="caution">
    <text evidence="7">The sequence shown here is derived from an EMBL/GenBank/DDBJ whole genome shotgun (WGS) entry which is preliminary data.</text>
</comment>
<dbReference type="CDD" id="cd00167">
    <property type="entry name" value="SANT"/>
    <property type="match status" value="1"/>
</dbReference>
<name>A0AAD4LQK0_9AGAM</name>
<evidence type="ECO:0000256" key="2">
    <source>
        <dbReference type="ARBA" id="ARBA00023125"/>
    </source>
</evidence>
<feature type="compositionally biased region" description="Low complexity" evidence="4">
    <location>
        <begin position="118"/>
        <end position="128"/>
    </location>
</feature>
<dbReference type="InterPro" id="IPR009057">
    <property type="entry name" value="Homeodomain-like_sf"/>
</dbReference>
<feature type="domain" description="Myb-like" evidence="5">
    <location>
        <begin position="387"/>
        <end position="436"/>
    </location>
</feature>
<evidence type="ECO:0000256" key="3">
    <source>
        <dbReference type="ARBA" id="ARBA00023242"/>
    </source>
</evidence>
<dbReference type="InterPro" id="IPR001005">
    <property type="entry name" value="SANT/Myb"/>
</dbReference>
<dbReference type="Proteomes" id="UP001201163">
    <property type="component" value="Unassembled WGS sequence"/>
</dbReference>
<dbReference type="GO" id="GO:0000976">
    <property type="term" value="F:transcription cis-regulatory region binding"/>
    <property type="evidence" value="ECO:0007669"/>
    <property type="project" value="TreeGrafter"/>
</dbReference>
<keyword evidence="2" id="KW-0238">DNA-binding</keyword>
<comment type="subcellular location">
    <subcellularLocation>
        <location evidence="1">Nucleus</location>
    </subcellularLocation>
</comment>
<accession>A0AAD4LQK0</accession>
<dbReference type="PROSITE" id="PS51294">
    <property type="entry name" value="HTH_MYB"/>
    <property type="match status" value="1"/>
</dbReference>
<dbReference type="InterPro" id="IPR051651">
    <property type="entry name" value="DMTF1_DNA-bind_reg"/>
</dbReference>
<evidence type="ECO:0000259" key="5">
    <source>
        <dbReference type="PROSITE" id="PS50090"/>
    </source>
</evidence>
<dbReference type="PANTHER" id="PTHR46380">
    <property type="entry name" value="CYCLIN-D-BINDING MYB-LIKE TRANSCRIPTION FACTOR 1"/>
    <property type="match status" value="1"/>
</dbReference>
<keyword evidence="3" id="KW-0539">Nucleus</keyword>
<sequence>MDGLPPPPELSSDIQRALQQAIGQANNAFINHRVADQSMPTKRKRTREKPPVEGVEVVNQKKRKKRIAEVVHTSPQGSPFLSAADQPGTQSKKRRKASSKQSTQVTTEVSDINELPVSSSDTSSQSQPPTAFLNAIVAAASATAVPPGHSSDFSHACFDAPSSSSFPYSTSASDPPPNAAAFQPPVSFSTVAVPDLEYASNDDILRALQDLDVTKIATVLKTLGEAAAAANIPVTSLSSIITQRPLPTPTRTTPSNPVVINERPMRRVSQHNRRNANGSSQQELLAHSDHADLLATKWLSANKLAELARTQGLVYKKGKFSAIEEQQIAGAIGAYKEVNQIDEAGFLGLVFDKNGAGKNNAFWSAITAAVPMRPIIAVYHHVRRTYHPLRAQGKWMRSEDESLKAAVQELGQQWEKVSERVGRMASDCRDRYRNHIHNSEDRAVGTWTKDEEMRLTEIVTEMTVKQGKDMDNDVFWGIVSQRMGNKRGRQQCRIKWTDALSKTFKNNGTKPRWSSRDAYILVHKVDSLNVRDDSEIDWKTLSDPNWNLWSAHTLQRRWLTMKRSVRGYEDMTHAEILDILRLKKLHSSSSRLRAVVSAEAVEDSDMDDDGD</sequence>
<dbReference type="PANTHER" id="PTHR46380:SF2">
    <property type="entry name" value="CYCLIN-D-BINDING MYB-LIKE TRANSCRIPTION FACTOR 1"/>
    <property type="match status" value="1"/>
</dbReference>
<proteinExistence type="predicted"/>
<reference evidence="7" key="1">
    <citation type="submission" date="2022-01" db="EMBL/GenBank/DDBJ databases">
        <title>Comparative genomics reveals a dynamic genome evolution in the ectomycorrhizal milk-cap (Lactarius) mushrooms.</title>
        <authorList>
            <consortium name="DOE Joint Genome Institute"/>
            <person name="Lebreton A."/>
            <person name="Tang N."/>
            <person name="Kuo A."/>
            <person name="LaButti K."/>
            <person name="Drula E."/>
            <person name="Barry K."/>
            <person name="Clum A."/>
            <person name="Lipzen A."/>
            <person name="Mousain D."/>
            <person name="Ng V."/>
            <person name="Wang R."/>
            <person name="Wang X."/>
            <person name="Dai Y."/>
            <person name="Henrissat B."/>
            <person name="Grigoriev I.V."/>
            <person name="Guerin-Laguette A."/>
            <person name="Yu F."/>
            <person name="Martin F.M."/>
        </authorList>
    </citation>
    <scope>NUCLEOTIDE SEQUENCE</scope>
    <source>
        <strain evidence="7">QP</strain>
    </source>
</reference>
<dbReference type="EMBL" id="JAKELL010000004">
    <property type="protein sequence ID" value="KAH8999188.1"/>
    <property type="molecule type" value="Genomic_DNA"/>
</dbReference>
<dbReference type="PROSITE" id="PS50090">
    <property type="entry name" value="MYB_LIKE"/>
    <property type="match status" value="2"/>
</dbReference>
<evidence type="ECO:0000313" key="7">
    <source>
        <dbReference type="EMBL" id="KAH8999188.1"/>
    </source>
</evidence>
<dbReference type="GO" id="GO:0005634">
    <property type="term" value="C:nucleus"/>
    <property type="evidence" value="ECO:0007669"/>
    <property type="project" value="UniProtKB-SubCell"/>
</dbReference>
<evidence type="ECO:0000313" key="8">
    <source>
        <dbReference type="Proteomes" id="UP001201163"/>
    </source>
</evidence>
<feature type="region of interest" description="Disordered" evidence="4">
    <location>
        <begin position="31"/>
        <end position="128"/>
    </location>
</feature>
<dbReference type="AlphaFoldDB" id="A0AAD4LQK0"/>
<dbReference type="Gene3D" id="1.10.10.60">
    <property type="entry name" value="Homeodomain-like"/>
    <property type="match status" value="2"/>
</dbReference>
<keyword evidence="8" id="KW-1185">Reference proteome</keyword>